<feature type="compositionally biased region" description="Basic and acidic residues" evidence="4">
    <location>
        <begin position="56"/>
        <end position="114"/>
    </location>
</feature>
<dbReference type="NCBIfam" id="TIGR00186">
    <property type="entry name" value="rRNA_methyl_3"/>
    <property type="match status" value="1"/>
</dbReference>
<dbReference type="InterPro" id="IPR029026">
    <property type="entry name" value="tRNA_m1G_MTases_N"/>
</dbReference>
<keyword evidence="7" id="KW-1185">Reference proteome</keyword>
<organism evidence="6 7">
    <name type="scientific">Acetobacterium tundrae</name>
    <dbReference type="NCBI Taxonomy" id="132932"/>
    <lineage>
        <taxon>Bacteria</taxon>
        <taxon>Bacillati</taxon>
        <taxon>Bacillota</taxon>
        <taxon>Clostridia</taxon>
        <taxon>Eubacteriales</taxon>
        <taxon>Eubacteriaceae</taxon>
        <taxon>Acetobacterium</taxon>
    </lineage>
</organism>
<keyword evidence="2" id="KW-0489">Methyltransferase</keyword>
<dbReference type="PANTHER" id="PTHR46429">
    <property type="entry name" value="23S RRNA (GUANOSINE-2'-O-)-METHYLTRANSFERASE RLMB"/>
    <property type="match status" value="1"/>
</dbReference>
<name>A0ABR6WQU1_9FIRM</name>
<dbReference type="InterPro" id="IPR029028">
    <property type="entry name" value="Alpha/beta_knot_MTases"/>
</dbReference>
<dbReference type="SUPFAM" id="SSF55315">
    <property type="entry name" value="L30e-like"/>
    <property type="match status" value="1"/>
</dbReference>
<feature type="region of interest" description="Disordered" evidence="4">
    <location>
        <begin position="1"/>
        <end position="114"/>
    </location>
</feature>
<feature type="domain" description="RNA 2-O ribose methyltransferase substrate binding" evidence="5">
    <location>
        <begin position="125"/>
        <end position="200"/>
    </location>
</feature>
<evidence type="ECO:0000256" key="4">
    <source>
        <dbReference type="SAM" id="MobiDB-lite"/>
    </source>
</evidence>
<dbReference type="InterPro" id="IPR029064">
    <property type="entry name" value="Ribosomal_eL30-like_sf"/>
</dbReference>
<evidence type="ECO:0000313" key="6">
    <source>
        <dbReference type="EMBL" id="MBC3798492.1"/>
    </source>
</evidence>
<dbReference type="InterPro" id="IPR001537">
    <property type="entry name" value="SpoU_MeTrfase"/>
</dbReference>
<dbReference type="Pfam" id="PF08032">
    <property type="entry name" value="SpoU_sub_bind"/>
    <property type="match status" value="1"/>
</dbReference>
<dbReference type="InterPro" id="IPR004441">
    <property type="entry name" value="rRNA_MeTrfase_TrmH"/>
</dbReference>
<protein>
    <submittedName>
        <fullName evidence="6">23S rRNA (Guanosine(2251)-2'-O)-methyltransferase RlmB</fullName>
    </submittedName>
</protein>
<dbReference type="RefSeq" id="WP_148606208.1">
    <property type="nucleotide sequence ID" value="NZ_RXYB01000033.1"/>
</dbReference>
<evidence type="ECO:0000313" key="7">
    <source>
        <dbReference type="Proteomes" id="UP000653358"/>
    </source>
</evidence>
<accession>A0ABR6WQU1</accession>
<dbReference type="SUPFAM" id="SSF75217">
    <property type="entry name" value="alpha/beta knot"/>
    <property type="match status" value="1"/>
</dbReference>
<keyword evidence="3" id="KW-0808">Transferase</keyword>
<feature type="compositionally biased region" description="Basic and acidic residues" evidence="4">
    <location>
        <begin position="1"/>
        <end position="36"/>
    </location>
</feature>
<dbReference type="InterPro" id="IPR013123">
    <property type="entry name" value="SpoU_subst-bd"/>
</dbReference>
<dbReference type="CDD" id="cd18103">
    <property type="entry name" value="SpoU-like_RlmB"/>
    <property type="match status" value="1"/>
</dbReference>
<dbReference type="SMART" id="SM00967">
    <property type="entry name" value="SpoU_sub_bind"/>
    <property type="match status" value="1"/>
</dbReference>
<dbReference type="Gene3D" id="3.40.1280.10">
    <property type="match status" value="1"/>
</dbReference>
<proteinExistence type="inferred from homology"/>
<gene>
    <name evidence="6" type="primary">rlmB</name>
    <name evidence="6" type="ORF">GH807_15785</name>
</gene>
<reference evidence="6 7" key="1">
    <citation type="journal article" date="2020" name="mSystems">
        <title>Defining Genomic and Predicted Metabolic Features of the Acetobacterium Genus.</title>
        <authorList>
            <person name="Ross D.E."/>
            <person name="Marshall C.W."/>
            <person name="Gulliver D."/>
            <person name="May H.D."/>
            <person name="Norman R.S."/>
        </authorList>
    </citation>
    <scope>NUCLEOTIDE SEQUENCE [LARGE SCALE GENOMIC DNA]</scope>
    <source>
        <strain evidence="6 7">DSM 9173</strain>
    </source>
</reference>
<comment type="caution">
    <text evidence="6">The sequence shown here is derived from an EMBL/GenBank/DDBJ whole genome shotgun (WGS) entry which is preliminary data.</text>
</comment>
<evidence type="ECO:0000256" key="2">
    <source>
        <dbReference type="ARBA" id="ARBA00022603"/>
    </source>
</evidence>
<comment type="similarity">
    <text evidence="1">Belongs to the class IV-like SAM-binding methyltransferase superfamily. RNA methyltransferase TrmH family.</text>
</comment>
<dbReference type="Pfam" id="PF00588">
    <property type="entry name" value="SpoU_methylase"/>
    <property type="match status" value="1"/>
</dbReference>
<evidence type="ECO:0000259" key="5">
    <source>
        <dbReference type="SMART" id="SM00967"/>
    </source>
</evidence>
<dbReference type="EMBL" id="WJBB01000031">
    <property type="protein sequence ID" value="MBC3798492.1"/>
    <property type="molecule type" value="Genomic_DNA"/>
</dbReference>
<evidence type="ECO:0000256" key="3">
    <source>
        <dbReference type="ARBA" id="ARBA00022679"/>
    </source>
</evidence>
<sequence>MKRETNNRTNGKTDDKPRGKKNDRETKGGESKFSTKRDKKPRKSEEHGPKTGKSSHKFEERGTKDDKKPHKFEGRGEQDDRKPRKFEGRGPKEDRNSRRFDDRKSQHKFDGFNREEEGVTEETFIIVGKNPVMEAFRSGQEIDKLLVLKDNTDHVLKKIMDNAKKRNIIIHSVEKAKLDYLSEGEVHQGVVALMAPFPYSTIDDILNHAKKNGRDPLIVILDHLTDPHNLGAIIRSANLCGADGIIIPNRRSASLTAVSVKASSGAVSHTPIVKVTNLSQVIEDLKKKGFWIMAADMDGQPYYKADYKGSLAIIIGNEGAGISANVKKQCDFTVSIPIHGEIESFNASAAAAVILSEAAKQRF</sequence>
<evidence type="ECO:0000256" key="1">
    <source>
        <dbReference type="ARBA" id="ARBA00007228"/>
    </source>
</evidence>
<dbReference type="Proteomes" id="UP000653358">
    <property type="component" value="Unassembled WGS sequence"/>
</dbReference>
<dbReference type="PANTHER" id="PTHR46429:SF1">
    <property type="entry name" value="23S RRNA (GUANOSINE-2'-O-)-METHYLTRANSFERASE RLMB"/>
    <property type="match status" value="1"/>
</dbReference>
<dbReference type="Gene3D" id="3.30.1330.30">
    <property type="match status" value="1"/>
</dbReference>